<evidence type="ECO:0000256" key="3">
    <source>
        <dbReference type="ARBA" id="ARBA00022448"/>
    </source>
</evidence>
<dbReference type="PANTHER" id="PTHR36838:SF1">
    <property type="entry name" value="SLR1864 PROTEIN"/>
    <property type="match status" value="1"/>
</dbReference>
<evidence type="ECO:0000256" key="7">
    <source>
        <dbReference type="ARBA" id="ARBA00023136"/>
    </source>
</evidence>
<reference evidence="10" key="1">
    <citation type="submission" date="2016-10" db="EMBL/GenBank/DDBJ databases">
        <authorList>
            <person name="Varghese N."/>
            <person name="Submissions S."/>
        </authorList>
    </citation>
    <scope>NUCLEOTIDE SEQUENCE [LARGE SCALE GENOMIC DNA]</scope>
    <source>
        <strain evidence="10">CGMCC 1.6199</strain>
    </source>
</reference>
<proteinExistence type="inferred from homology"/>
<dbReference type="OrthoDB" id="527159at2"/>
<feature type="transmembrane region" description="Helical" evidence="8">
    <location>
        <begin position="61"/>
        <end position="80"/>
    </location>
</feature>
<name>A0A1G9TG25_9BACI</name>
<feature type="transmembrane region" description="Helical" evidence="8">
    <location>
        <begin position="247"/>
        <end position="268"/>
    </location>
</feature>
<feature type="transmembrane region" description="Helical" evidence="8">
    <location>
        <begin position="162"/>
        <end position="179"/>
    </location>
</feature>
<dbReference type="InterPro" id="IPR038770">
    <property type="entry name" value="Na+/solute_symporter_sf"/>
</dbReference>
<evidence type="ECO:0000313" key="10">
    <source>
        <dbReference type="Proteomes" id="UP000182347"/>
    </source>
</evidence>
<feature type="transmembrane region" description="Helical" evidence="8">
    <location>
        <begin position="219"/>
        <end position="241"/>
    </location>
</feature>
<keyword evidence="10" id="KW-1185">Reference proteome</keyword>
<keyword evidence="6 8" id="KW-1133">Transmembrane helix</keyword>
<dbReference type="RefSeq" id="WP_074599592.1">
    <property type="nucleotide sequence ID" value="NZ_FNHF01000003.1"/>
</dbReference>
<evidence type="ECO:0000313" key="9">
    <source>
        <dbReference type="EMBL" id="SDM46701.1"/>
    </source>
</evidence>
<evidence type="ECO:0000256" key="4">
    <source>
        <dbReference type="ARBA" id="ARBA00022475"/>
    </source>
</evidence>
<dbReference type="Proteomes" id="UP000182347">
    <property type="component" value="Unassembled WGS sequence"/>
</dbReference>
<feature type="transmembrane region" description="Helical" evidence="8">
    <location>
        <begin position="6"/>
        <end position="24"/>
    </location>
</feature>
<dbReference type="Pfam" id="PF03547">
    <property type="entry name" value="Mem_trans"/>
    <property type="match status" value="1"/>
</dbReference>
<feature type="transmembrane region" description="Helical" evidence="8">
    <location>
        <begin position="185"/>
        <end position="207"/>
    </location>
</feature>
<evidence type="ECO:0000256" key="8">
    <source>
        <dbReference type="SAM" id="Phobius"/>
    </source>
</evidence>
<gene>
    <name evidence="9" type="ORF">SAMN05216244_2573</name>
</gene>
<evidence type="ECO:0008006" key="11">
    <source>
        <dbReference type="Google" id="ProtNLM"/>
    </source>
</evidence>
<keyword evidence="4" id="KW-1003">Cell membrane</keyword>
<feature type="transmembrane region" description="Helical" evidence="8">
    <location>
        <begin position="92"/>
        <end position="114"/>
    </location>
</feature>
<evidence type="ECO:0000256" key="1">
    <source>
        <dbReference type="ARBA" id="ARBA00004651"/>
    </source>
</evidence>
<dbReference type="AlphaFoldDB" id="A0A1G9TG25"/>
<dbReference type="Gene3D" id="1.20.1530.20">
    <property type="match status" value="1"/>
</dbReference>
<protein>
    <recommendedName>
        <fullName evidence="11">AEC family transporter</fullName>
    </recommendedName>
</protein>
<dbReference type="InterPro" id="IPR004776">
    <property type="entry name" value="Mem_transp_PIN-like"/>
</dbReference>
<evidence type="ECO:0000256" key="5">
    <source>
        <dbReference type="ARBA" id="ARBA00022692"/>
    </source>
</evidence>
<evidence type="ECO:0000256" key="2">
    <source>
        <dbReference type="ARBA" id="ARBA00010145"/>
    </source>
</evidence>
<comment type="subcellular location">
    <subcellularLocation>
        <location evidence="1">Cell membrane</location>
        <topology evidence="1">Multi-pass membrane protein</topology>
    </subcellularLocation>
</comment>
<keyword evidence="7 8" id="KW-0472">Membrane</keyword>
<sequence>MAFIGVLIPIFGVFALGFIGQKVWKFELKPISTIAIYLMSPFLAFRTFYQNEITLDYVYLSIYLVVLCVVSIVVCYLLAWINRWDKNTTSGFILASAFMNNGNYGAPLVLLIFGEEGFHYAVILMVLQQLIMCTAGIYYAAKGSDQGGQSFSPLREVVKVPIVYGAILGLLLNGLQIGVGDQVMSAVSMVADATIPTVMIVLGMQLASISLKQLEYGKLGASLSIKLLLAPVIAFVIAYFLPVGDMVQAIMILTAATPTAANTTIYALQFQTKPGFVSSATLLSTLLSIITIPLLMFLVL</sequence>
<dbReference type="GO" id="GO:0005886">
    <property type="term" value="C:plasma membrane"/>
    <property type="evidence" value="ECO:0007669"/>
    <property type="project" value="UniProtKB-SubCell"/>
</dbReference>
<feature type="transmembrane region" description="Helical" evidence="8">
    <location>
        <begin position="120"/>
        <end position="141"/>
    </location>
</feature>
<dbReference type="PANTHER" id="PTHR36838">
    <property type="entry name" value="AUXIN EFFLUX CARRIER FAMILY PROTEIN"/>
    <property type="match status" value="1"/>
</dbReference>
<keyword evidence="5 8" id="KW-0812">Transmembrane</keyword>
<evidence type="ECO:0000256" key="6">
    <source>
        <dbReference type="ARBA" id="ARBA00022989"/>
    </source>
</evidence>
<organism evidence="9 10">
    <name type="scientific">Sediminibacillus halophilus</name>
    <dbReference type="NCBI Taxonomy" id="482461"/>
    <lineage>
        <taxon>Bacteria</taxon>
        <taxon>Bacillati</taxon>
        <taxon>Bacillota</taxon>
        <taxon>Bacilli</taxon>
        <taxon>Bacillales</taxon>
        <taxon>Bacillaceae</taxon>
        <taxon>Sediminibacillus</taxon>
    </lineage>
</organism>
<accession>A0A1G9TG25</accession>
<dbReference type="GO" id="GO:0055085">
    <property type="term" value="P:transmembrane transport"/>
    <property type="evidence" value="ECO:0007669"/>
    <property type="project" value="InterPro"/>
</dbReference>
<dbReference type="EMBL" id="FNHF01000003">
    <property type="protein sequence ID" value="SDM46701.1"/>
    <property type="molecule type" value="Genomic_DNA"/>
</dbReference>
<dbReference type="STRING" id="482461.SAMN05216244_2573"/>
<keyword evidence="3" id="KW-0813">Transport</keyword>
<feature type="transmembrane region" description="Helical" evidence="8">
    <location>
        <begin position="280"/>
        <end position="299"/>
    </location>
</feature>
<comment type="similarity">
    <text evidence="2">Belongs to the auxin efflux carrier (TC 2.A.69) family.</text>
</comment>